<proteinExistence type="predicted"/>
<dbReference type="Proteomes" id="UP000653076">
    <property type="component" value="Unassembled WGS sequence"/>
</dbReference>
<dbReference type="EMBL" id="BOPC01000001">
    <property type="protein sequence ID" value="GIJ24870.1"/>
    <property type="molecule type" value="Genomic_DNA"/>
</dbReference>
<accession>A0ABQ4J3X8</accession>
<sequence>MAVLKWIVLALVLVPLVVLVLAVRPVLARLPQLRRAVLKLHRRADEAMALRAAAESLQQQAEGLQSRLTTTEQRLALIRARRGG</sequence>
<reference evidence="2 3" key="1">
    <citation type="submission" date="2021-01" db="EMBL/GenBank/DDBJ databases">
        <title>Whole genome shotgun sequence of Verrucosispora qiuiae NBRC 106684.</title>
        <authorList>
            <person name="Komaki H."/>
            <person name="Tamura T."/>
        </authorList>
    </citation>
    <scope>NUCLEOTIDE SEQUENCE [LARGE SCALE GENOMIC DNA]</scope>
    <source>
        <strain evidence="2 3">NBRC 106684</strain>
    </source>
</reference>
<feature type="coiled-coil region" evidence="1">
    <location>
        <begin position="47"/>
        <end position="74"/>
    </location>
</feature>
<comment type="caution">
    <text evidence="2">The sequence shown here is derived from an EMBL/GenBank/DDBJ whole genome shotgun (WGS) entry which is preliminary data.</text>
</comment>
<protein>
    <submittedName>
        <fullName evidence="2">Uncharacterized protein</fullName>
    </submittedName>
</protein>
<evidence type="ECO:0000313" key="2">
    <source>
        <dbReference type="EMBL" id="GIJ24870.1"/>
    </source>
</evidence>
<keyword evidence="1" id="KW-0175">Coiled coil</keyword>
<gene>
    <name evidence="2" type="ORF">Vqi01_00320</name>
</gene>
<evidence type="ECO:0000313" key="3">
    <source>
        <dbReference type="Proteomes" id="UP000653076"/>
    </source>
</evidence>
<name>A0ABQ4J3X8_9ACTN</name>
<evidence type="ECO:0000256" key="1">
    <source>
        <dbReference type="SAM" id="Coils"/>
    </source>
</evidence>
<organism evidence="2 3">
    <name type="scientific">Micromonospora qiuiae</name>
    <dbReference type="NCBI Taxonomy" id="502268"/>
    <lineage>
        <taxon>Bacteria</taxon>
        <taxon>Bacillati</taxon>
        <taxon>Actinomycetota</taxon>
        <taxon>Actinomycetes</taxon>
        <taxon>Micromonosporales</taxon>
        <taxon>Micromonosporaceae</taxon>
        <taxon>Micromonospora</taxon>
    </lineage>
</organism>
<keyword evidence="3" id="KW-1185">Reference proteome</keyword>